<dbReference type="HOGENOM" id="CLU_3403244_0_0_6"/>
<gene>
    <name evidence="1" type="ordered locus">EcE24377A_2209</name>
</gene>
<dbReference type="KEGG" id="ecw:EcE24377A_2209"/>
<dbReference type="EMBL" id="CP000800">
    <property type="protein sequence ID" value="ABV20754.1"/>
    <property type="molecule type" value="Genomic_DNA"/>
</dbReference>
<accession>A7ZN98</accession>
<dbReference type="AlphaFoldDB" id="A7ZN98"/>
<evidence type="ECO:0000313" key="1">
    <source>
        <dbReference type="EMBL" id="ABV20754.1"/>
    </source>
</evidence>
<protein>
    <submittedName>
        <fullName evidence="1">Uncharacterized protein</fullName>
    </submittedName>
</protein>
<keyword evidence="2" id="KW-1185">Reference proteome</keyword>
<organism evidence="1 2">
    <name type="scientific">Escherichia coli O139:H28 (strain E24377A / ETEC)</name>
    <dbReference type="NCBI Taxonomy" id="331111"/>
    <lineage>
        <taxon>Bacteria</taxon>
        <taxon>Pseudomonadati</taxon>
        <taxon>Pseudomonadota</taxon>
        <taxon>Gammaproteobacteria</taxon>
        <taxon>Enterobacterales</taxon>
        <taxon>Enterobacteriaceae</taxon>
        <taxon>Escherichia</taxon>
    </lineage>
</organism>
<evidence type="ECO:0000313" key="2">
    <source>
        <dbReference type="Proteomes" id="UP000001122"/>
    </source>
</evidence>
<proteinExistence type="predicted"/>
<reference evidence="2" key="1">
    <citation type="journal article" date="2008" name="J. Bacteriol.">
        <title>The pangenome structure of Escherichia coli: comparative genomic analysis of E. coli commensal and pathogenic isolates.</title>
        <authorList>
            <person name="Rasko D.A."/>
            <person name="Rosovitz M.J."/>
            <person name="Myers G.S."/>
            <person name="Mongodin E.F."/>
            <person name="Fricke W.F."/>
            <person name="Gajer P."/>
            <person name="Crabtree J."/>
            <person name="Sebaihia M."/>
            <person name="Thomson N.R."/>
            <person name="Chaudhuri R."/>
            <person name="Henderson I.R."/>
            <person name="Sperandio V."/>
            <person name="Ravel J."/>
        </authorList>
    </citation>
    <scope>NUCLEOTIDE SEQUENCE [LARGE SCALE GENOMIC DNA]</scope>
    <source>
        <strain evidence="2">E24377A / ETEC</strain>
    </source>
</reference>
<dbReference type="Proteomes" id="UP000001122">
    <property type="component" value="Chromosome"/>
</dbReference>
<name>A7ZN98_ECO24</name>
<sequence length="30" mass="3673">MPCFVLEKKLFYPISNQNRLKKKRNYGIDE</sequence>